<keyword evidence="2" id="KW-1185">Reference proteome</keyword>
<accession>A0ABV7Z812</accession>
<dbReference type="Pfam" id="PF12789">
    <property type="entry name" value="PTR"/>
    <property type="match status" value="1"/>
</dbReference>
<reference evidence="2" key="1">
    <citation type="journal article" date="2019" name="Int. J. Syst. Evol. Microbiol.">
        <title>The Global Catalogue of Microorganisms (GCM) 10K type strain sequencing project: providing services to taxonomists for standard genome sequencing and annotation.</title>
        <authorList>
            <consortium name="The Broad Institute Genomics Platform"/>
            <consortium name="The Broad Institute Genome Sequencing Center for Infectious Disease"/>
            <person name="Wu L."/>
            <person name="Ma J."/>
        </authorList>
    </citation>
    <scope>NUCLEOTIDE SEQUENCE [LARGE SCALE GENOMIC DNA]</scope>
    <source>
        <strain evidence="2">CCTCC AB 2017081</strain>
    </source>
</reference>
<dbReference type="EMBL" id="JBHRZG010000010">
    <property type="protein sequence ID" value="MFC3833105.1"/>
    <property type="molecule type" value="Genomic_DNA"/>
</dbReference>
<organism evidence="1 2">
    <name type="scientific">Deinococcus rufus</name>
    <dbReference type="NCBI Taxonomy" id="2136097"/>
    <lineage>
        <taxon>Bacteria</taxon>
        <taxon>Thermotogati</taxon>
        <taxon>Deinococcota</taxon>
        <taxon>Deinococci</taxon>
        <taxon>Deinococcales</taxon>
        <taxon>Deinococcaceae</taxon>
        <taxon>Deinococcus</taxon>
    </lineage>
</organism>
<protein>
    <submittedName>
        <fullName evidence="1">Beta strand repeat-containing protein</fullName>
    </submittedName>
</protein>
<name>A0ABV7Z812_9DEIO</name>
<dbReference type="RefSeq" id="WP_322472559.1">
    <property type="nucleotide sequence ID" value="NZ_JBHRZG010000010.1"/>
</dbReference>
<comment type="caution">
    <text evidence="1">The sequence shown here is derived from an EMBL/GenBank/DDBJ whole genome shotgun (WGS) entry which is preliminary data.</text>
</comment>
<evidence type="ECO:0000313" key="1">
    <source>
        <dbReference type="EMBL" id="MFC3833105.1"/>
    </source>
</evidence>
<proteinExistence type="predicted"/>
<gene>
    <name evidence="1" type="ORF">ACFOSB_09575</name>
</gene>
<evidence type="ECO:0000313" key="2">
    <source>
        <dbReference type="Proteomes" id="UP001595803"/>
    </source>
</evidence>
<dbReference type="Proteomes" id="UP001595803">
    <property type="component" value="Unassembled WGS sequence"/>
</dbReference>
<sequence length="1106" mass="116117">MSDSITTPITPSSVGIKTITQSTRLNVVDYSSGSTTFTDLTNYYTKADANLLLAGKANVSHTHSFSSLSDLPNTLAGYGITDAAAVGHTHTFASLTSKPTTLSGYGITDGQALALGGGTAKTDAFLSSILARTGKPLYGDPDFATTNNGIVAYNNLGNGAVVITRDVDATAPNKSKNVLTITKNASTASPGLGGFWQGVVPQANQVYAMVLIANIPVGYSLFGSGNPTGTGATDTWITSTAGTGKWRTYVRMMYAGEGGTFSSTGHVYLSGGTSTDAFVWKLAYANVFHLGQDAGSNIEDYQVKSVGFSKLTSLPTTLAGHGITDAYTRVQAQSRGMNLLTNGFGTTGDNTNFSQFTFNAAEVYSGGGSFTTAVLNAVHTQDEFVPVDPAKYYRFTFAAKTLNLVTGNNYAYGTSTSYDVDLNSILPIHYTFDNDTYTTLAAPLKPGDTTITLTSAAAWDTQATAANNYIKIHSFKNTKGYYWPAKSYSRNVGGLGQYTAANVNLSTNVVTLTTPWTIANPDDVNGWPVGTPIGTCYSASSYQYFTNVGNTPIPTTWTTYSGVIGGTFTNTGQVVSVNFPTGTAFIKLGFLANRTSTGVGGTAGNVTAFSAMHFSENTIQNYTGGLTPSPTNTINLNGAGFTFTNGILTSFAGTITGLTDSQITSVGWSKILSKPTTLSGFGITDAYTKTEVDSALSGKASTTHSHDFSTLTNKPTTLAGYGITDGGSGSGSGDMAKATYDTNNSGVVDDSEKLAGIAATSYARIDLTNTFTKYQRIPYDSAQDTNLLMLSRPSPTSGQSVNGFDFKDAAGNTFTGGLYQIYSTSSFYETRLYGKGNVVIHTNDGGGTVNGTVRFVTTNSSGTNATWIVDNTKITAPDNSTVLTTKTQDRLGRFYTSNEFVSSVSTNEWVQYASGTGVSISQSNITGLNNAVGTVRFVTGTTPTGRVAIANPVPIIRFNQGTTNLRAILSLATLSNTTETYVIRVGYIDSVTGDSTYGAYFRYTDGVNSGKWQAVIRNNSVETVIDTGVLASTGVLRKFEINTTAAGVITFKIDNATVGTNSTSLAITAGSETGYGVAVTKTVGSSSVSVTDVDFMDVEYLFASSR</sequence>